<organism evidence="2 3">
    <name type="scientific">Streptomyces argenteolus</name>
    <dbReference type="NCBI Taxonomy" id="67274"/>
    <lineage>
        <taxon>Bacteria</taxon>
        <taxon>Bacillati</taxon>
        <taxon>Actinomycetota</taxon>
        <taxon>Actinomycetes</taxon>
        <taxon>Kitasatosporales</taxon>
        <taxon>Streptomycetaceae</taxon>
        <taxon>Streptomyces</taxon>
    </lineage>
</organism>
<dbReference type="EMBL" id="JBIBEG010000004">
    <property type="protein sequence ID" value="MFF5897958.1"/>
    <property type="molecule type" value="Genomic_DNA"/>
</dbReference>
<evidence type="ECO:0000313" key="3">
    <source>
        <dbReference type="Proteomes" id="UP001602322"/>
    </source>
</evidence>
<evidence type="ECO:0000313" key="2">
    <source>
        <dbReference type="EMBL" id="MFF5897958.1"/>
    </source>
</evidence>
<evidence type="ECO:0000256" key="1">
    <source>
        <dbReference type="RuleBase" id="RU362001"/>
    </source>
</evidence>
<reference evidence="2 3" key="1">
    <citation type="submission" date="2024-10" db="EMBL/GenBank/DDBJ databases">
        <title>The Natural Products Discovery Center: Release of the First 8490 Sequenced Strains for Exploring Actinobacteria Biosynthetic Diversity.</title>
        <authorList>
            <person name="Kalkreuter E."/>
            <person name="Kautsar S.A."/>
            <person name="Yang D."/>
            <person name="Bader C.D."/>
            <person name="Teijaro C.N."/>
            <person name="Fluegel L."/>
            <person name="Davis C.M."/>
            <person name="Simpson J.R."/>
            <person name="Lauterbach L."/>
            <person name="Steele A.D."/>
            <person name="Gui C."/>
            <person name="Meng S."/>
            <person name="Li G."/>
            <person name="Viehrig K."/>
            <person name="Ye F."/>
            <person name="Su P."/>
            <person name="Kiefer A.F."/>
            <person name="Nichols A."/>
            <person name="Cepeda A.J."/>
            <person name="Yan W."/>
            <person name="Fan B."/>
            <person name="Jiang Y."/>
            <person name="Adhikari A."/>
            <person name="Zheng C.-J."/>
            <person name="Schuster L."/>
            <person name="Cowan T.M."/>
            <person name="Smanski M.J."/>
            <person name="Chevrette M.G."/>
            <person name="De Carvalho L.P.S."/>
            <person name="Shen B."/>
        </authorList>
    </citation>
    <scope>NUCLEOTIDE SEQUENCE [LARGE SCALE GENOMIC DNA]</scope>
    <source>
        <strain evidence="2 3">NPDC012540</strain>
    </source>
</reference>
<dbReference type="InterPro" id="IPR036689">
    <property type="entry name" value="ESAT-6-like_sf"/>
</dbReference>
<dbReference type="Gene3D" id="1.10.287.1060">
    <property type="entry name" value="ESAT-6-like"/>
    <property type="match status" value="1"/>
</dbReference>
<name>A0ABW6X799_9ACTN</name>
<dbReference type="Proteomes" id="UP001602322">
    <property type="component" value="Unassembled WGS sequence"/>
</dbReference>
<dbReference type="RefSeq" id="WP_387903686.1">
    <property type="nucleotide sequence ID" value="NZ_JBIBEG010000004.1"/>
</dbReference>
<sequence>MNEDYTDGIIHVDYAHMGNAADDMVHQTGAIGKTLASLEMELNELKKSWVGDDADVYGKKQEAWDRAFQQMGAILSEHSGLLTDISEHYRYTAGSLAQRWSDVQIGR</sequence>
<dbReference type="NCBIfam" id="TIGR03930">
    <property type="entry name" value="WXG100_ESAT6"/>
    <property type="match status" value="1"/>
</dbReference>
<dbReference type="InterPro" id="IPR010310">
    <property type="entry name" value="T7SS_ESAT-6-like"/>
</dbReference>
<accession>A0ABW6X799</accession>
<keyword evidence="3" id="KW-1185">Reference proteome</keyword>
<gene>
    <name evidence="2" type="ORF">ACFY8O_18765</name>
</gene>
<proteinExistence type="inferred from homology"/>
<protein>
    <recommendedName>
        <fullName evidence="1">ESAT-6-like protein</fullName>
    </recommendedName>
</protein>
<dbReference type="SUPFAM" id="SSF140453">
    <property type="entry name" value="EsxAB dimer-like"/>
    <property type="match status" value="1"/>
</dbReference>
<dbReference type="Pfam" id="PF06013">
    <property type="entry name" value="WXG100"/>
    <property type="match status" value="1"/>
</dbReference>
<comment type="similarity">
    <text evidence="1">Belongs to the WXG100 family.</text>
</comment>
<comment type="caution">
    <text evidence="2">The sequence shown here is derived from an EMBL/GenBank/DDBJ whole genome shotgun (WGS) entry which is preliminary data.</text>
</comment>